<dbReference type="AlphaFoldDB" id="A0A5C6LJD4"/>
<name>A0A5C6LJD4_9BACT</name>
<dbReference type="EMBL" id="VOHS01000095">
    <property type="protein sequence ID" value="TWV88736.1"/>
    <property type="molecule type" value="Genomic_DNA"/>
</dbReference>
<organism evidence="1 2">
    <name type="scientific">Chitinophaga pinensis</name>
    <dbReference type="NCBI Taxonomy" id="79329"/>
    <lineage>
        <taxon>Bacteria</taxon>
        <taxon>Pseudomonadati</taxon>
        <taxon>Bacteroidota</taxon>
        <taxon>Chitinophagia</taxon>
        <taxon>Chitinophagales</taxon>
        <taxon>Chitinophagaceae</taxon>
        <taxon>Chitinophaga</taxon>
    </lineage>
</organism>
<sequence length="200" mass="22354">MSSYCQRVLYQSNTGNDQHTGTTKTQAWKTFKRLKTLDAGTTVEILEAGAFDQSMLIRASGTEQSPVKIRFAPGNYHFYSDHVEKRQLHITNTNDRPYEQKSIALFFDSCRYVQVEGTGAKVILHGKMIETFVNHCDHINISGLSFDYNRPTVSEWQITGVGEGYADALIHPTQSIASATALLHGSEMAGNISRMVIGRY</sequence>
<gene>
    <name evidence="1" type="ORF">FEF09_30330</name>
</gene>
<dbReference type="RefSeq" id="WP_146308640.1">
    <property type="nucleotide sequence ID" value="NZ_VOHS01000095.1"/>
</dbReference>
<evidence type="ECO:0000313" key="1">
    <source>
        <dbReference type="EMBL" id="TWV88736.1"/>
    </source>
</evidence>
<dbReference type="Gene3D" id="2.160.20.10">
    <property type="entry name" value="Single-stranded right-handed beta-helix, Pectin lyase-like"/>
    <property type="match status" value="1"/>
</dbReference>
<dbReference type="InterPro" id="IPR012334">
    <property type="entry name" value="Pectin_lyas_fold"/>
</dbReference>
<dbReference type="OrthoDB" id="9768507at2"/>
<evidence type="ECO:0000313" key="2">
    <source>
        <dbReference type="Proteomes" id="UP000318815"/>
    </source>
</evidence>
<accession>A0A5C6LJD4</accession>
<reference evidence="1 2" key="1">
    <citation type="submission" date="2019-08" db="EMBL/GenBank/DDBJ databases">
        <title>Whole genome sequencing of chitin degrading bacteria Chitinophaga pinensis YS16.</title>
        <authorList>
            <person name="Singh R.P."/>
            <person name="Manchanda G."/>
            <person name="Maurya I.K."/>
            <person name="Joshi N.K."/>
            <person name="Srivastava A.K."/>
        </authorList>
    </citation>
    <scope>NUCLEOTIDE SEQUENCE [LARGE SCALE GENOMIC DNA]</scope>
    <source>
        <strain evidence="1 2">YS-16</strain>
    </source>
</reference>
<dbReference type="Proteomes" id="UP000318815">
    <property type="component" value="Unassembled WGS sequence"/>
</dbReference>
<comment type="caution">
    <text evidence="1">The sequence shown here is derived from an EMBL/GenBank/DDBJ whole genome shotgun (WGS) entry which is preliminary data.</text>
</comment>
<protein>
    <recommendedName>
        <fullName evidence="3">DUF1565 domain-containing protein</fullName>
    </recommendedName>
</protein>
<evidence type="ECO:0008006" key="3">
    <source>
        <dbReference type="Google" id="ProtNLM"/>
    </source>
</evidence>
<proteinExistence type="predicted"/>
<keyword evidence="2" id="KW-1185">Reference proteome</keyword>